<dbReference type="NCBIfam" id="NF038017">
    <property type="entry name" value="ABC_perm1"/>
    <property type="match status" value="1"/>
</dbReference>
<evidence type="ECO:0000256" key="5">
    <source>
        <dbReference type="RuleBase" id="RU363032"/>
    </source>
</evidence>
<proteinExistence type="inferred from homology"/>
<dbReference type="GO" id="GO:0055085">
    <property type="term" value="P:transmembrane transport"/>
    <property type="evidence" value="ECO:0007669"/>
    <property type="project" value="InterPro"/>
</dbReference>
<dbReference type="PANTHER" id="PTHR43632:SF1">
    <property type="entry name" value="PERMEASE COMPONENT OF TUNGSTATE ABC TRANSPORTER"/>
    <property type="match status" value="1"/>
</dbReference>
<evidence type="ECO:0000313" key="7">
    <source>
        <dbReference type="EMBL" id="OEF95895.1"/>
    </source>
</evidence>
<evidence type="ECO:0000313" key="8">
    <source>
        <dbReference type="Proteomes" id="UP000094296"/>
    </source>
</evidence>
<feature type="transmembrane region" description="Helical" evidence="5">
    <location>
        <begin position="65"/>
        <end position="85"/>
    </location>
</feature>
<dbReference type="PROSITE" id="PS50928">
    <property type="entry name" value="ABC_TM1"/>
    <property type="match status" value="1"/>
</dbReference>
<evidence type="ECO:0000256" key="3">
    <source>
        <dbReference type="ARBA" id="ARBA00022989"/>
    </source>
</evidence>
<evidence type="ECO:0000256" key="4">
    <source>
        <dbReference type="ARBA" id="ARBA00023136"/>
    </source>
</evidence>
<comment type="subcellular location">
    <subcellularLocation>
        <location evidence="5">Cell membrane</location>
        <topology evidence="5">Multi-pass membrane protein</topology>
    </subcellularLocation>
    <subcellularLocation>
        <location evidence="1">Membrane</location>
        <topology evidence="1">Multi-pass membrane protein</topology>
    </subcellularLocation>
</comment>
<dbReference type="InterPro" id="IPR000515">
    <property type="entry name" value="MetI-like"/>
</dbReference>
<organism evidence="7 8">
    <name type="scientific">Desulfuribacillus alkaliarsenatis</name>
    <dbReference type="NCBI Taxonomy" id="766136"/>
    <lineage>
        <taxon>Bacteria</taxon>
        <taxon>Bacillati</taxon>
        <taxon>Bacillota</taxon>
        <taxon>Desulfuribacillia</taxon>
        <taxon>Desulfuribacillales</taxon>
        <taxon>Desulfuribacillaceae</taxon>
        <taxon>Desulfuribacillus</taxon>
    </lineage>
</organism>
<dbReference type="PANTHER" id="PTHR43632">
    <property type="entry name" value="PERMEASE COMPONENT OF TUNGSTATE ABC TRANSPORTER"/>
    <property type="match status" value="1"/>
</dbReference>
<keyword evidence="4 5" id="KW-0472">Membrane</keyword>
<keyword evidence="5" id="KW-0813">Transport</keyword>
<reference evidence="7 8" key="1">
    <citation type="submission" date="2016-09" db="EMBL/GenBank/DDBJ databases">
        <title>Draft genome sequence for the type strain of Desulfuribacillus alkaliarsenatis AHT28, an obligately anaerobic, sulfidogenic bacterium isolated from Russian soda lake sediments.</title>
        <authorList>
            <person name="Abin C.A."/>
            <person name="Hollibaugh J.T."/>
        </authorList>
    </citation>
    <scope>NUCLEOTIDE SEQUENCE [LARGE SCALE GENOMIC DNA]</scope>
    <source>
        <strain evidence="7 8">AHT28</strain>
    </source>
</reference>
<dbReference type="STRING" id="766136.BHF68_10915"/>
<protein>
    <recommendedName>
        <fullName evidence="6">ABC transmembrane type-1 domain-containing protein</fullName>
    </recommendedName>
</protein>
<evidence type="ECO:0000256" key="1">
    <source>
        <dbReference type="ARBA" id="ARBA00004141"/>
    </source>
</evidence>
<keyword evidence="3 5" id="KW-1133">Transmembrane helix</keyword>
<evidence type="ECO:0000256" key="2">
    <source>
        <dbReference type="ARBA" id="ARBA00022692"/>
    </source>
</evidence>
<feature type="transmembrane region" description="Helical" evidence="5">
    <location>
        <begin position="105"/>
        <end position="124"/>
    </location>
</feature>
<feature type="transmembrane region" description="Helical" evidence="5">
    <location>
        <begin position="202"/>
        <end position="226"/>
    </location>
</feature>
<dbReference type="AlphaFoldDB" id="A0A1E5FZ95"/>
<feature type="domain" description="ABC transmembrane type-1" evidence="6">
    <location>
        <begin position="26"/>
        <end position="223"/>
    </location>
</feature>
<feature type="transmembrane region" description="Helical" evidence="5">
    <location>
        <begin position="155"/>
        <end position="182"/>
    </location>
</feature>
<dbReference type="RefSeq" id="WP_069644168.1">
    <property type="nucleotide sequence ID" value="NZ_MIJE01000034.1"/>
</dbReference>
<name>A0A1E5FZ95_9FIRM</name>
<dbReference type="InterPro" id="IPR049783">
    <property type="entry name" value="ABC_perm_TupB-like"/>
</dbReference>
<dbReference type="EMBL" id="MIJE01000034">
    <property type="protein sequence ID" value="OEF95895.1"/>
    <property type="molecule type" value="Genomic_DNA"/>
</dbReference>
<dbReference type="SUPFAM" id="SSF161098">
    <property type="entry name" value="MetI-like"/>
    <property type="match status" value="1"/>
</dbReference>
<dbReference type="Proteomes" id="UP000094296">
    <property type="component" value="Unassembled WGS sequence"/>
</dbReference>
<dbReference type="Gene3D" id="1.10.3720.10">
    <property type="entry name" value="MetI-like"/>
    <property type="match status" value="1"/>
</dbReference>
<keyword evidence="2 5" id="KW-0812">Transmembrane</keyword>
<comment type="similarity">
    <text evidence="5">Belongs to the binding-protein-dependent transport system permease family.</text>
</comment>
<dbReference type="Pfam" id="PF00528">
    <property type="entry name" value="BPD_transp_1"/>
    <property type="match status" value="1"/>
</dbReference>
<sequence length="229" mass="24797">MGYFYEAIEVAIKMIISLDPYLIQVVTTSLKVSLTAIFFASIVGIGIGALIATHNFIGKKLFIKIIYVFMGLPPVFVGLIVYMLLSRRGPIAEYIYLLWTPWAMIIAQFILAAPIIAGLTASAIEERYQEVMMTAKGLGAQKAQALWMTIREAKVGIIAAMVAAFGRVIAEVGAVTIVGGDIAGVTRVLTTAMVIETRQGNFGIAMAFGLVLLGISFIVNSIVYIIQKR</sequence>
<dbReference type="GO" id="GO:0005886">
    <property type="term" value="C:plasma membrane"/>
    <property type="evidence" value="ECO:0007669"/>
    <property type="project" value="UniProtKB-SubCell"/>
</dbReference>
<evidence type="ECO:0000259" key="6">
    <source>
        <dbReference type="PROSITE" id="PS50928"/>
    </source>
</evidence>
<keyword evidence="8" id="KW-1185">Reference proteome</keyword>
<dbReference type="InterPro" id="IPR035906">
    <property type="entry name" value="MetI-like_sf"/>
</dbReference>
<accession>A0A1E5FZ95</accession>
<dbReference type="CDD" id="cd06261">
    <property type="entry name" value="TM_PBP2"/>
    <property type="match status" value="1"/>
</dbReference>
<feature type="transmembrane region" description="Helical" evidence="5">
    <location>
        <begin position="32"/>
        <end position="53"/>
    </location>
</feature>
<gene>
    <name evidence="7" type="ORF">BHF68_10915</name>
</gene>
<comment type="caution">
    <text evidence="7">The sequence shown here is derived from an EMBL/GenBank/DDBJ whole genome shotgun (WGS) entry which is preliminary data.</text>
</comment>